<evidence type="ECO:0000313" key="3">
    <source>
        <dbReference type="Proteomes" id="UP001602089"/>
    </source>
</evidence>
<keyword evidence="3" id="KW-1185">Reference proteome</keyword>
<comment type="caution">
    <text evidence="2">The sequence shown here is derived from an EMBL/GenBank/DDBJ whole genome shotgun (WGS) entry which is preliminary data.</text>
</comment>
<protein>
    <submittedName>
        <fullName evidence="2">DUF4145 domain-containing protein</fullName>
    </submittedName>
</protein>
<feature type="domain" description="DUF4145" evidence="1">
    <location>
        <begin position="126"/>
        <end position="214"/>
    </location>
</feature>
<gene>
    <name evidence="2" type="ORF">ACFYY5_26285</name>
</gene>
<name>A0ABW6TKL9_9NOCA</name>
<dbReference type="RefSeq" id="WP_387131579.1">
    <property type="nucleotide sequence ID" value="NZ_JBIATK010000010.1"/>
</dbReference>
<proteinExistence type="predicted"/>
<evidence type="ECO:0000259" key="1">
    <source>
        <dbReference type="Pfam" id="PF13643"/>
    </source>
</evidence>
<accession>A0ABW6TKL9</accession>
<dbReference type="InterPro" id="IPR025285">
    <property type="entry name" value="DUF4145"/>
</dbReference>
<sequence>MRDSVKQLAYYFAGDRWPVLECPVCLEGTLVLKKDSLETFDSRASIREYESSGDQMMLSGIFCGHLVCTSSRCGDCVAVVGDYGWDPEEAGYGLEDVYRVRALHPPVRVIDSPESTPESVRATLKRAAGVAWQDPSTGISLLRQSVERLLDEQGIDPLTASGGFRSLKFRIEEYKKKNAEVAELLEALRFAGNSGAHEDELTIEEFLKTAQIIELALKMLYQKESMAAREHAKRIVEACKYVP</sequence>
<organism evidence="2 3">
    <name type="scientific">Nocardia elegans</name>
    <dbReference type="NCBI Taxonomy" id="300029"/>
    <lineage>
        <taxon>Bacteria</taxon>
        <taxon>Bacillati</taxon>
        <taxon>Actinomycetota</taxon>
        <taxon>Actinomycetes</taxon>
        <taxon>Mycobacteriales</taxon>
        <taxon>Nocardiaceae</taxon>
        <taxon>Nocardia</taxon>
    </lineage>
</organism>
<dbReference type="EMBL" id="JBIATK010000010">
    <property type="protein sequence ID" value="MFF4026362.1"/>
    <property type="molecule type" value="Genomic_DNA"/>
</dbReference>
<dbReference type="Pfam" id="PF13643">
    <property type="entry name" value="DUF4145"/>
    <property type="match status" value="1"/>
</dbReference>
<dbReference type="Proteomes" id="UP001602089">
    <property type="component" value="Unassembled WGS sequence"/>
</dbReference>
<reference evidence="2 3" key="1">
    <citation type="submission" date="2024-10" db="EMBL/GenBank/DDBJ databases">
        <title>The Natural Products Discovery Center: Release of the First 8490 Sequenced Strains for Exploring Actinobacteria Biosynthetic Diversity.</title>
        <authorList>
            <person name="Kalkreuter E."/>
            <person name="Kautsar S.A."/>
            <person name="Yang D."/>
            <person name="Bader C.D."/>
            <person name="Teijaro C.N."/>
            <person name="Fluegel L."/>
            <person name="Davis C.M."/>
            <person name="Simpson J.R."/>
            <person name="Lauterbach L."/>
            <person name="Steele A.D."/>
            <person name="Gui C."/>
            <person name="Meng S."/>
            <person name="Li G."/>
            <person name="Viehrig K."/>
            <person name="Ye F."/>
            <person name="Su P."/>
            <person name="Kiefer A.F."/>
            <person name="Nichols A."/>
            <person name="Cepeda A.J."/>
            <person name="Yan W."/>
            <person name="Fan B."/>
            <person name="Jiang Y."/>
            <person name="Adhikari A."/>
            <person name="Zheng C.-J."/>
            <person name="Schuster L."/>
            <person name="Cowan T.M."/>
            <person name="Smanski M.J."/>
            <person name="Chevrette M.G."/>
            <person name="De Carvalho L.P.S."/>
            <person name="Shen B."/>
        </authorList>
    </citation>
    <scope>NUCLEOTIDE SEQUENCE [LARGE SCALE GENOMIC DNA]</scope>
    <source>
        <strain evidence="2 3">NPDC001867</strain>
    </source>
</reference>
<evidence type="ECO:0000313" key="2">
    <source>
        <dbReference type="EMBL" id="MFF4026362.1"/>
    </source>
</evidence>